<accession>A0ABQ5IUH6</accession>
<dbReference type="EMBL" id="BQNB010021197">
    <property type="protein sequence ID" value="GJU03900.1"/>
    <property type="molecule type" value="Genomic_DNA"/>
</dbReference>
<reference evidence="1" key="2">
    <citation type="submission" date="2022-01" db="EMBL/GenBank/DDBJ databases">
        <authorList>
            <person name="Yamashiro T."/>
            <person name="Shiraishi A."/>
            <person name="Satake H."/>
            <person name="Nakayama K."/>
        </authorList>
    </citation>
    <scope>NUCLEOTIDE SEQUENCE</scope>
</reference>
<evidence type="ECO:0000313" key="2">
    <source>
        <dbReference type="Proteomes" id="UP001151760"/>
    </source>
</evidence>
<protein>
    <submittedName>
        <fullName evidence="1">Uncharacterized protein</fullName>
    </submittedName>
</protein>
<reference evidence="1" key="1">
    <citation type="journal article" date="2022" name="Int. J. Mol. Sci.">
        <title>Draft Genome of Tanacetum Coccineum: Genomic Comparison of Closely Related Tanacetum-Family Plants.</title>
        <authorList>
            <person name="Yamashiro T."/>
            <person name="Shiraishi A."/>
            <person name="Nakayama K."/>
            <person name="Satake H."/>
        </authorList>
    </citation>
    <scope>NUCLEOTIDE SEQUENCE</scope>
</reference>
<dbReference type="Proteomes" id="UP001151760">
    <property type="component" value="Unassembled WGS sequence"/>
</dbReference>
<gene>
    <name evidence="1" type="ORF">Tco_1114238</name>
</gene>
<keyword evidence="2" id="KW-1185">Reference proteome</keyword>
<comment type="caution">
    <text evidence="1">The sequence shown here is derived from an EMBL/GenBank/DDBJ whole genome shotgun (WGS) entry which is preliminary data.</text>
</comment>
<organism evidence="1 2">
    <name type="scientific">Tanacetum coccineum</name>
    <dbReference type="NCBI Taxonomy" id="301880"/>
    <lineage>
        <taxon>Eukaryota</taxon>
        <taxon>Viridiplantae</taxon>
        <taxon>Streptophyta</taxon>
        <taxon>Embryophyta</taxon>
        <taxon>Tracheophyta</taxon>
        <taxon>Spermatophyta</taxon>
        <taxon>Magnoliopsida</taxon>
        <taxon>eudicotyledons</taxon>
        <taxon>Gunneridae</taxon>
        <taxon>Pentapetalae</taxon>
        <taxon>asterids</taxon>
        <taxon>campanulids</taxon>
        <taxon>Asterales</taxon>
        <taxon>Asteraceae</taxon>
        <taxon>Asteroideae</taxon>
        <taxon>Anthemideae</taxon>
        <taxon>Anthemidinae</taxon>
        <taxon>Tanacetum</taxon>
    </lineage>
</organism>
<proteinExistence type="predicted"/>
<name>A0ABQ5IUH6_9ASTR</name>
<sequence>MRWVLHSSTEKEESCEKHPASIEWNHQEDVFTNMIQETIAKAIEEKISTDNALTCFLTIILQNLLCFLSMYQNDNKKWFSAAGNAIRTVVEQGTQRAEVGNGINDITFQSSLNFVLT</sequence>
<evidence type="ECO:0000313" key="1">
    <source>
        <dbReference type="EMBL" id="GJU03900.1"/>
    </source>
</evidence>